<evidence type="ECO:0000259" key="2">
    <source>
        <dbReference type="PROSITE" id="PS52006"/>
    </source>
</evidence>
<dbReference type="Gene3D" id="2.60.110.10">
    <property type="entry name" value="Thaumatin"/>
    <property type="match status" value="1"/>
</dbReference>
<dbReference type="InterPro" id="IPR037176">
    <property type="entry name" value="Osmotin/thaumatin-like_sf"/>
</dbReference>
<evidence type="ECO:0000313" key="4">
    <source>
        <dbReference type="Proteomes" id="UP000502004"/>
    </source>
</evidence>
<dbReference type="AlphaFoldDB" id="A0AAE6YHM6"/>
<sequence length="712" mass="76895">MKKKILKKGCLLSLGLLSFNSLEAADYPLKIINNANVVDDTYITVVDGANIYTVNNDGSLTKGPLLGKAYLQDYSKSIGTAGDFTIKLPDPFVSGRIYVSIGHPLGGVASSIPFYSTSSSDSNYYMSQVVYDKFELTWQNGVLYIDPTSVDFFGIPITIQNPSPIVVSDLTESGYPLGMSWSQIMNKAVPEMPTGVYSENQTTWSSLVFNDSGLNPIRIISPSGIATSSGATNSLGSQKNIANDPPATGTSYLLQTISSTSYLNNLISYYTDTSHQLAFDVSQLNQPAYPQTIIFKDVVYFANGISANSQCSQKINGYDSQGRPIYGAYANSSSCWEFIPKVCTDTTDLSTCTTPTGNQSILQKEYIPMDYVSSFDFFSPGQWPFDNNNILPKVYTTVATIQTNHPAKGLIAESLTALFSAGLLPVSNSQIYNIAIDKDSLKNIINSNEDILYKNNSANGSLTDKGPWFSQYSKVIHSLCYDKSSGDLCTNATVTSDKQYPTVYTFAFDDFLAQDGTLTSNNISNPITVTINDMSGYPQTTPGTPPRPNISVDTPTVVSGTLLNCQDERPSQTCSVAAVFTTKNTPEEILGSYIVQASPITSTTNGSNCHRIGQSSWAQCGGIAPTNINTTSVTKVSGPDSSANYTYKVTSEVPRDQIEQIVTGAVWKNCPNSTTQNKFKYYVSVSDGTTTIAAESPNTSIYHNIPGCAAPN</sequence>
<feature type="chain" id="PRO_5042162610" description="GH64 domain-containing protein" evidence="1">
    <location>
        <begin position="25"/>
        <end position="712"/>
    </location>
</feature>
<protein>
    <recommendedName>
        <fullName evidence="2">GH64 domain-containing protein</fullName>
    </recommendedName>
</protein>
<accession>A0AAE6YHM6</accession>
<dbReference type="PROSITE" id="PS52006">
    <property type="entry name" value="GH64"/>
    <property type="match status" value="1"/>
</dbReference>
<keyword evidence="4" id="KW-1185">Reference proteome</keyword>
<dbReference type="EMBL" id="CP038241">
    <property type="protein sequence ID" value="QIV96100.1"/>
    <property type="molecule type" value="Genomic_DNA"/>
</dbReference>
<feature type="signal peptide" evidence="1">
    <location>
        <begin position="1"/>
        <end position="24"/>
    </location>
</feature>
<name>A0AAE6YHM6_9GAMM</name>
<proteinExistence type="predicted"/>
<evidence type="ECO:0000256" key="1">
    <source>
        <dbReference type="SAM" id="SignalP"/>
    </source>
</evidence>
<feature type="domain" description="GH64" evidence="2">
    <location>
        <begin position="24"/>
        <end position="336"/>
    </location>
</feature>
<organism evidence="3 4">
    <name type="scientific">Allofrancisella inopinata</name>
    <dbReference type="NCBI Taxonomy" id="1085647"/>
    <lineage>
        <taxon>Bacteria</taxon>
        <taxon>Pseudomonadati</taxon>
        <taxon>Pseudomonadota</taxon>
        <taxon>Gammaproteobacteria</taxon>
        <taxon>Thiotrichales</taxon>
        <taxon>Francisellaceae</taxon>
        <taxon>Allofrancisella</taxon>
    </lineage>
</organism>
<keyword evidence="1" id="KW-0732">Signal</keyword>
<dbReference type="RefSeq" id="WP_133942222.1">
    <property type="nucleotide sequence ID" value="NZ_CP038241.1"/>
</dbReference>
<dbReference type="Pfam" id="PF16483">
    <property type="entry name" value="Glyco_hydro_64"/>
    <property type="match status" value="1"/>
</dbReference>
<dbReference type="InterPro" id="IPR032477">
    <property type="entry name" value="Glyco_hydro_64"/>
</dbReference>
<dbReference type="Proteomes" id="UP000502004">
    <property type="component" value="Chromosome"/>
</dbReference>
<gene>
    <name evidence="3" type="ORF">E4K63_04360</name>
</gene>
<evidence type="ECO:0000313" key="3">
    <source>
        <dbReference type="EMBL" id="QIV96100.1"/>
    </source>
</evidence>
<reference evidence="3 4" key="1">
    <citation type="submission" date="2019-03" db="EMBL/GenBank/DDBJ databases">
        <title>Complete Genome Sequence of Allofrancisella inopinata Strain SYSU YG23 Isolated from Water-Cooling Systems in China.</title>
        <authorList>
            <person name="Ohrman C."/>
            <person name="Uneklint I."/>
            <person name="Sjodin A."/>
        </authorList>
    </citation>
    <scope>NUCLEOTIDE SEQUENCE [LARGE SCALE GENOMIC DNA]</scope>
    <source>
        <strain evidence="3 4">SYSU YG23</strain>
    </source>
</reference>
<dbReference type="KEGG" id="aii:E4K63_04360"/>